<feature type="region of interest" description="Disordered" evidence="7">
    <location>
        <begin position="50"/>
        <end position="120"/>
    </location>
</feature>
<dbReference type="InterPro" id="IPR016177">
    <property type="entry name" value="DNA-bd_dom_sf"/>
</dbReference>
<evidence type="ECO:0000256" key="2">
    <source>
        <dbReference type="ARBA" id="ARBA00023015"/>
    </source>
</evidence>
<dbReference type="GO" id="GO:0003677">
    <property type="term" value="F:DNA binding"/>
    <property type="evidence" value="ECO:0007669"/>
    <property type="project" value="UniProtKB-KW"/>
</dbReference>
<keyword evidence="6" id="KW-0863">Zinc-finger</keyword>
<gene>
    <name evidence="9" type="ORF">HPP92_011216</name>
</gene>
<feature type="domain" description="C2H2-type" evidence="8">
    <location>
        <begin position="408"/>
        <end position="435"/>
    </location>
</feature>
<keyword evidence="4" id="KW-0804">Transcription</keyword>
<comment type="caution">
    <text evidence="9">The sequence shown here is derived from an EMBL/GenBank/DDBJ whole genome shotgun (WGS) entry which is preliminary data.</text>
</comment>
<dbReference type="SUPFAM" id="SSF54171">
    <property type="entry name" value="DNA-binding domain"/>
    <property type="match status" value="1"/>
</dbReference>
<feature type="compositionally biased region" description="Polar residues" evidence="7">
    <location>
        <begin position="50"/>
        <end position="60"/>
    </location>
</feature>
<dbReference type="InterPro" id="IPR013087">
    <property type="entry name" value="Znf_C2H2_type"/>
</dbReference>
<keyword evidence="10" id="KW-1185">Reference proteome</keyword>
<dbReference type="EMBL" id="JADCNL010000005">
    <property type="protein sequence ID" value="KAG0480358.1"/>
    <property type="molecule type" value="Genomic_DNA"/>
</dbReference>
<accession>A0A835QYM0</accession>
<feature type="compositionally biased region" description="Low complexity" evidence="7">
    <location>
        <begin position="86"/>
        <end position="107"/>
    </location>
</feature>
<dbReference type="PROSITE" id="PS00028">
    <property type="entry name" value="ZINC_FINGER_C2H2_1"/>
    <property type="match status" value="1"/>
</dbReference>
<evidence type="ECO:0000256" key="7">
    <source>
        <dbReference type="SAM" id="MobiDB-lite"/>
    </source>
</evidence>
<reference evidence="9 10" key="1">
    <citation type="journal article" date="2020" name="Nat. Food">
        <title>A phased Vanilla planifolia genome enables genetic improvement of flavour and production.</title>
        <authorList>
            <person name="Hasing T."/>
            <person name="Tang H."/>
            <person name="Brym M."/>
            <person name="Khazi F."/>
            <person name="Huang T."/>
            <person name="Chambers A.H."/>
        </authorList>
    </citation>
    <scope>NUCLEOTIDE SEQUENCE [LARGE SCALE GENOMIC DNA]</scope>
    <source>
        <tissue evidence="9">Leaf</tissue>
    </source>
</reference>
<evidence type="ECO:0000256" key="5">
    <source>
        <dbReference type="ARBA" id="ARBA00023242"/>
    </source>
</evidence>
<name>A0A835QYM0_VANPL</name>
<dbReference type="PROSITE" id="PS50157">
    <property type="entry name" value="ZINC_FINGER_C2H2_2"/>
    <property type="match status" value="1"/>
</dbReference>
<dbReference type="OrthoDB" id="1938584at2759"/>
<keyword evidence="5" id="KW-0539">Nucleus</keyword>
<dbReference type="Proteomes" id="UP000636800">
    <property type="component" value="Chromosome 5"/>
</dbReference>
<dbReference type="GO" id="GO:0005634">
    <property type="term" value="C:nucleus"/>
    <property type="evidence" value="ECO:0007669"/>
    <property type="project" value="UniProtKB-SubCell"/>
</dbReference>
<comment type="subcellular location">
    <subcellularLocation>
        <location evidence="1">Nucleus</location>
    </subcellularLocation>
</comment>
<proteinExistence type="predicted"/>
<evidence type="ECO:0000256" key="4">
    <source>
        <dbReference type="ARBA" id="ARBA00023163"/>
    </source>
</evidence>
<keyword evidence="6" id="KW-0479">Metal-binding</keyword>
<keyword evidence="6" id="KW-0862">Zinc</keyword>
<evidence type="ECO:0000256" key="6">
    <source>
        <dbReference type="PROSITE-ProRule" id="PRU00042"/>
    </source>
</evidence>
<evidence type="ECO:0000313" key="10">
    <source>
        <dbReference type="Proteomes" id="UP000636800"/>
    </source>
</evidence>
<evidence type="ECO:0000256" key="1">
    <source>
        <dbReference type="ARBA" id="ARBA00004123"/>
    </source>
</evidence>
<dbReference type="PANTHER" id="PTHR37701">
    <property type="entry name" value="METHYL-CPG-BINDING DOMAIN-CONTAINING PROTEIN 8"/>
    <property type="match status" value="1"/>
</dbReference>
<dbReference type="GO" id="GO:0008270">
    <property type="term" value="F:zinc ion binding"/>
    <property type="evidence" value="ECO:0007669"/>
    <property type="project" value="UniProtKB-KW"/>
</dbReference>
<dbReference type="PANTHER" id="PTHR37701:SF17">
    <property type="entry name" value="METHYL BINDING DOMAIN117"/>
    <property type="match status" value="1"/>
</dbReference>
<sequence>MATELIPVVDLRVLSQSELATLALSSPNAFDLRRCDDVVVPKIDRSVFNESAGSRKQTYSRLRLDPPKSDSQSSPPSLPRRRGRPRSIPLRSAAGTAASTTANAATGEPVASEDSSNDPDRRENLLIASFLSQLFSREDPTSRTLALGSTVSSVIENEKIECSRNVTFASEAAQTAIVLAEDGGREILNPKGEAVDLVALGQMVDPFGEELRRRTQGLRTEEQLLGFLSGLEGQWVSRRKRRRFVGASIFGDILPKGWKLMLGLKRKEGVAWLNCRRYVSPNGHQFVSCKEVSSYILSLHGTLPSVTIQEDEIATSSDKLTYGSNAGKIHHVISNGSSSFSSATPLSYVSENHQKQPEGTSCYNAIPISYISCGTENQHLFPSPRGYAKRRKRGKTIADGVIIRDGKYECQICHRTFTERHRYNGHVGAHVRYQGLNLEALANGSSTGKGTDQSSWALVPHSLENDFSAFKNDESLATPLVIQLKCASTFEGQAETSIAKSVVDAHSEVILEGVSTRIDPNECLESKFNSTSDLITTPQECSTVIAEEVSLCKMVDSEVKVFANASINAYITNDQKGLQEDSASDNAKSLLSNYTNNDITVATAVTDLPCSISKIVNINPVTVDRENASSESNNEVDISSTINKPDVSNFEYQTKVDGAACNWDEVDISLSKSKSVDYLSLASVNVENIACESIKVDGHHSSLGQSNAHEKSDCNSMKYTPGNVDDTSNFIDVDTNTCYELSLSLIDMDAKANGKHAEINRAHSNLTSEIEKLGDKLMVDVQNDFINLSGNLSSNGTETYAELCTEIIEERAQKPISKNVQVKSESQNGLSDNDASFPSRMYNTLQNSFSNVSFCGKYIQDIGTNTDCLLRADVNESMLQGIDRPVNELEMFFSNSNSDHHGNGADEIVTDDEANKVVQINLANSSWMQANNDLPILDMLPDRCVEELEDINEKNVNLQGFEELRLGSIEPSDFSLFTGQESRSLVEPSMALGFASELEDQQCSSLQLGWNISLSNMDNTSITCLCVWCNIEFRHDHVHLEQHLDTLGYICKACKEKFSGPSSGM</sequence>
<evidence type="ECO:0000313" key="9">
    <source>
        <dbReference type="EMBL" id="KAG0480358.1"/>
    </source>
</evidence>
<evidence type="ECO:0000256" key="3">
    <source>
        <dbReference type="ARBA" id="ARBA00023125"/>
    </source>
</evidence>
<evidence type="ECO:0000259" key="8">
    <source>
        <dbReference type="PROSITE" id="PS50157"/>
    </source>
</evidence>
<organism evidence="9 10">
    <name type="scientific">Vanilla planifolia</name>
    <name type="common">Vanilla</name>
    <dbReference type="NCBI Taxonomy" id="51239"/>
    <lineage>
        <taxon>Eukaryota</taxon>
        <taxon>Viridiplantae</taxon>
        <taxon>Streptophyta</taxon>
        <taxon>Embryophyta</taxon>
        <taxon>Tracheophyta</taxon>
        <taxon>Spermatophyta</taxon>
        <taxon>Magnoliopsida</taxon>
        <taxon>Liliopsida</taxon>
        <taxon>Asparagales</taxon>
        <taxon>Orchidaceae</taxon>
        <taxon>Vanilloideae</taxon>
        <taxon>Vanilleae</taxon>
        <taxon>Vanilla</taxon>
    </lineage>
</organism>
<keyword evidence="2" id="KW-0805">Transcription regulation</keyword>
<keyword evidence="3" id="KW-0238">DNA-binding</keyword>
<dbReference type="AlphaFoldDB" id="A0A835QYM0"/>
<dbReference type="InterPro" id="IPR037472">
    <property type="entry name" value="MBD8"/>
</dbReference>
<protein>
    <recommendedName>
        <fullName evidence="8">C2H2-type domain-containing protein</fullName>
    </recommendedName>
</protein>